<dbReference type="Pfam" id="PF01063">
    <property type="entry name" value="Aminotran_4"/>
    <property type="match status" value="1"/>
</dbReference>
<dbReference type="Gene3D" id="3.30.470.10">
    <property type="match status" value="1"/>
</dbReference>
<gene>
    <name evidence="17" type="primary">ilvE</name>
    <name evidence="18" type="ORF">FTV88_0228</name>
</gene>
<dbReference type="UniPathway" id="UPA00049">
    <property type="reaction ID" value="UER00062"/>
</dbReference>
<comment type="function">
    <text evidence="2 17">Acts on leucine, isoleucine and valine.</text>
</comment>
<name>A0A5Q2MVW2_9FIRM</name>
<keyword evidence="7 17" id="KW-0032">Aminotransferase</keyword>
<evidence type="ECO:0000256" key="4">
    <source>
        <dbReference type="ARBA" id="ARBA00004931"/>
    </source>
</evidence>
<dbReference type="InterPro" id="IPR050571">
    <property type="entry name" value="Class-IV_PLP-Dep_Aminotrnsfr"/>
</dbReference>
<dbReference type="SUPFAM" id="SSF56752">
    <property type="entry name" value="D-aminoacid aminotransferase-like PLP-dependent enzymes"/>
    <property type="match status" value="1"/>
</dbReference>
<dbReference type="InterPro" id="IPR018300">
    <property type="entry name" value="Aminotrans_IV_CS"/>
</dbReference>
<evidence type="ECO:0000256" key="7">
    <source>
        <dbReference type="ARBA" id="ARBA00022576"/>
    </source>
</evidence>
<dbReference type="GO" id="GO:0005829">
    <property type="term" value="C:cytosol"/>
    <property type="evidence" value="ECO:0007669"/>
    <property type="project" value="TreeGrafter"/>
</dbReference>
<dbReference type="GO" id="GO:0009097">
    <property type="term" value="P:isoleucine biosynthetic process"/>
    <property type="evidence" value="ECO:0007669"/>
    <property type="project" value="UniProtKB-UniPathway"/>
</dbReference>
<dbReference type="FunFam" id="3.30.470.10:FF:000006">
    <property type="entry name" value="Branched-chain-amino-acid aminotransferase"/>
    <property type="match status" value="1"/>
</dbReference>
<dbReference type="FunFam" id="3.20.10.10:FF:000008">
    <property type="entry name" value="Branched-chain-amino-acid aminotransferase"/>
    <property type="match status" value="1"/>
</dbReference>
<evidence type="ECO:0000256" key="6">
    <source>
        <dbReference type="ARBA" id="ARBA00009320"/>
    </source>
</evidence>
<dbReference type="GO" id="GO:0009099">
    <property type="term" value="P:L-valine biosynthetic process"/>
    <property type="evidence" value="ECO:0007669"/>
    <property type="project" value="UniProtKB-UniPathway"/>
</dbReference>
<dbReference type="EMBL" id="CP045875">
    <property type="protein sequence ID" value="QGG46407.1"/>
    <property type="molecule type" value="Genomic_DNA"/>
</dbReference>
<keyword evidence="9 17" id="KW-0808">Transferase</keyword>
<proteinExistence type="inferred from homology"/>
<evidence type="ECO:0000256" key="10">
    <source>
        <dbReference type="ARBA" id="ARBA00022898"/>
    </source>
</evidence>
<sequence>MSLLIYLDGEFVQEDQAKVSVFDHGYLYGDGIFEGIRAYNGRVFKLKEHIDRLYDSAKAINMTIPLNADEMTEVVLESLRRNNLRDGYIRLVVSRGKGDLGLDPRKCPKASVLCIAAAITLYPKECYENGLDVITVATRRNIPEALNPRIKSLNYLNNILAKIEAARAGVLEAIMLNQEGYVAECTGDNIFIVKNGRLITPPPHVGILEGITRNCVMELARQRDIEVKEQVFARYDVYTADEVFLTGTAAEVIPVVTVDGRTIGNGQPGPMTKALTGDFHQLTQSEAAGAAINP</sequence>
<dbReference type="InterPro" id="IPR036038">
    <property type="entry name" value="Aminotransferase-like"/>
</dbReference>
<evidence type="ECO:0000256" key="1">
    <source>
        <dbReference type="ARBA" id="ARBA00001933"/>
    </source>
</evidence>
<evidence type="ECO:0000256" key="13">
    <source>
        <dbReference type="ARBA" id="ARBA00048798"/>
    </source>
</evidence>
<comment type="catalytic activity">
    <reaction evidence="14 17">
        <text>L-leucine + 2-oxoglutarate = 4-methyl-2-oxopentanoate + L-glutamate</text>
        <dbReference type="Rhea" id="RHEA:18321"/>
        <dbReference type="ChEBI" id="CHEBI:16810"/>
        <dbReference type="ChEBI" id="CHEBI:17865"/>
        <dbReference type="ChEBI" id="CHEBI:29985"/>
        <dbReference type="ChEBI" id="CHEBI:57427"/>
        <dbReference type="EC" id="2.6.1.42"/>
    </reaction>
</comment>
<comment type="cofactor">
    <cofactor evidence="1 16">
        <name>pyridoxal 5'-phosphate</name>
        <dbReference type="ChEBI" id="CHEBI:597326"/>
    </cofactor>
</comment>
<evidence type="ECO:0000256" key="16">
    <source>
        <dbReference type="RuleBase" id="RU004516"/>
    </source>
</evidence>
<evidence type="ECO:0000256" key="11">
    <source>
        <dbReference type="ARBA" id="ARBA00023304"/>
    </source>
</evidence>
<evidence type="ECO:0000256" key="3">
    <source>
        <dbReference type="ARBA" id="ARBA00004824"/>
    </source>
</evidence>
<evidence type="ECO:0000256" key="14">
    <source>
        <dbReference type="ARBA" id="ARBA00049229"/>
    </source>
</evidence>
<keyword evidence="8 17" id="KW-0028">Amino-acid biosynthesis</keyword>
<dbReference type="GO" id="GO:0052656">
    <property type="term" value="F:L-isoleucine-2-oxoglutarate transaminase activity"/>
    <property type="evidence" value="ECO:0007669"/>
    <property type="project" value="RHEA"/>
</dbReference>
<reference evidence="19" key="1">
    <citation type="submission" date="2019-11" db="EMBL/GenBank/DDBJ databases">
        <title>Genome sequence of Heliorestis convoluta strain HH, an alkaliphilic and minimalistic phototrophic bacterium from a soda lake in Egypt.</title>
        <authorList>
            <person name="Dewey E.D."/>
            <person name="Stokes L.M."/>
            <person name="Burchell B.M."/>
            <person name="Shaffer K.N."/>
            <person name="Huntington A.M."/>
            <person name="Baker J.M."/>
            <person name="Nadendla S."/>
            <person name="Giglio M.G."/>
            <person name="Touchman J.W."/>
            <person name="Blankenship R.E."/>
            <person name="Madigan M.T."/>
            <person name="Sattley W.M."/>
        </authorList>
    </citation>
    <scope>NUCLEOTIDE SEQUENCE [LARGE SCALE GENOMIC DNA]</scope>
    <source>
        <strain evidence="19">HH</strain>
    </source>
</reference>
<dbReference type="GO" id="GO:0052655">
    <property type="term" value="F:L-valine-2-oxoglutarate transaminase activity"/>
    <property type="evidence" value="ECO:0007669"/>
    <property type="project" value="RHEA"/>
</dbReference>
<evidence type="ECO:0000256" key="8">
    <source>
        <dbReference type="ARBA" id="ARBA00022605"/>
    </source>
</evidence>
<dbReference type="InterPro" id="IPR005785">
    <property type="entry name" value="B_amino_transI"/>
</dbReference>
<dbReference type="InterPro" id="IPR001544">
    <property type="entry name" value="Aminotrans_IV"/>
</dbReference>
<dbReference type="GO" id="GO:0009098">
    <property type="term" value="P:L-leucine biosynthetic process"/>
    <property type="evidence" value="ECO:0007669"/>
    <property type="project" value="UniProtKB-UniPathway"/>
</dbReference>
<dbReference type="NCBIfam" id="NF005146">
    <property type="entry name" value="PRK06606.1"/>
    <property type="match status" value="1"/>
</dbReference>
<comment type="pathway">
    <text evidence="3 17">Amino-acid biosynthesis; L-isoleucine biosynthesis; L-isoleucine from 2-oxobutanoate: step 4/4.</text>
</comment>
<dbReference type="InterPro" id="IPR043132">
    <property type="entry name" value="BCAT-like_C"/>
</dbReference>
<comment type="similarity">
    <text evidence="6 15">Belongs to the class-IV pyridoxal-phosphate-dependent aminotransferase family.</text>
</comment>
<evidence type="ECO:0000256" key="17">
    <source>
        <dbReference type="RuleBase" id="RU364094"/>
    </source>
</evidence>
<dbReference type="KEGG" id="hcv:FTV88_0228"/>
<evidence type="ECO:0000256" key="9">
    <source>
        <dbReference type="ARBA" id="ARBA00022679"/>
    </source>
</evidence>
<dbReference type="Gene3D" id="3.20.10.10">
    <property type="entry name" value="D-amino Acid Aminotransferase, subunit A, domain 2"/>
    <property type="match status" value="1"/>
</dbReference>
<dbReference type="PANTHER" id="PTHR42743">
    <property type="entry name" value="AMINO-ACID AMINOTRANSFERASE"/>
    <property type="match status" value="1"/>
</dbReference>
<dbReference type="UniPathway" id="UPA00048">
    <property type="reaction ID" value="UER00073"/>
</dbReference>
<dbReference type="EC" id="2.6.1.42" evidence="17"/>
<dbReference type="CDD" id="cd01558">
    <property type="entry name" value="D-AAT_like"/>
    <property type="match status" value="1"/>
</dbReference>
<comment type="catalytic activity">
    <reaction evidence="12 17">
        <text>L-valine + 2-oxoglutarate = 3-methyl-2-oxobutanoate + L-glutamate</text>
        <dbReference type="Rhea" id="RHEA:24813"/>
        <dbReference type="ChEBI" id="CHEBI:11851"/>
        <dbReference type="ChEBI" id="CHEBI:16810"/>
        <dbReference type="ChEBI" id="CHEBI:29985"/>
        <dbReference type="ChEBI" id="CHEBI:57762"/>
        <dbReference type="EC" id="2.6.1.42"/>
    </reaction>
</comment>
<dbReference type="NCBIfam" id="TIGR01122">
    <property type="entry name" value="ilvE_I"/>
    <property type="match status" value="1"/>
</dbReference>
<evidence type="ECO:0000256" key="15">
    <source>
        <dbReference type="RuleBase" id="RU004106"/>
    </source>
</evidence>
<keyword evidence="10 16" id="KW-0663">Pyridoxal phosphate</keyword>
<dbReference type="NCBIfam" id="NF006185">
    <property type="entry name" value="PRK08320.1"/>
    <property type="match status" value="1"/>
</dbReference>
<dbReference type="AlphaFoldDB" id="A0A5Q2MVW2"/>
<protein>
    <recommendedName>
        <fullName evidence="17">Branched-chain-amino-acid aminotransferase</fullName>
        <shortName evidence="17">BCAT</shortName>
        <ecNumber evidence="17">2.6.1.42</ecNumber>
    </recommendedName>
</protein>
<organism evidence="18 19">
    <name type="scientific">Heliorestis convoluta</name>
    <dbReference type="NCBI Taxonomy" id="356322"/>
    <lineage>
        <taxon>Bacteria</taxon>
        <taxon>Bacillati</taxon>
        <taxon>Bacillota</taxon>
        <taxon>Clostridia</taxon>
        <taxon>Eubacteriales</taxon>
        <taxon>Heliobacteriaceae</taxon>
        <taxon>Heliorestis</taxon>
    </lineage>
</organism>
<dbReference type="UniPathway" id="UPA00047">
    <property type="reaction ID" value="UER00058"/>
</dbReference>
<dbReference type="InterPro" id="IPR043131">
    <property type="entry name" value="BCAT-like_N"/>
</dbReference>
<dbReference type="OrthoDB" id="9805628at2"/>
<comment type="catalytic activity">
    <reaction evidence="13 17">
        <text>L-isoleucine + 2-oxoglutarate = (S)-3-methyl-2-oxopentanoate + L-glutamate</text>
        <dbReference type="Rhea" id="RHEA:24801"/>
        <dbReference type="ChEBI" id="CHEBI:16810"/>
        <dbReference type="ChEBI" id="CHEBI:29985"/>
        <dbReference type="ChEBI" id="CHEBI:35146"/>
        <dbReference type="ChEBI" id="CHEBI:58045"/>
        <dbReference type="EC" id="2.6.1.42"/>
    </reaction>
</comment>
<evidence type="ECO:0000256" key="12">
    <source>
        <dbReference type="ARBA" id="ARBA00048212"/>
    </source>
</evidence>
<keyword evidence="19" id="KW-1185">Reference proteome</keyword>
<dbReference type="PROSITE" id="PS00770">
    <property type="entry name" value="AA_TRANSFER_CLASS_4"/>
    <property type="match status" value="1"/>
</dbReference>
<evidence type="ECO:0000256" key="2">
    <source>
        <dbReference type="ARBA" id="ARBA00003109"/>
    </source>
</evidence>
<accession>A0A5Q2MVW2</accession>
<evidence type="ECO:0000313" key="19">
    <source>
        <dbReference type="Proteomes" id="UP000366051"/>
    </source>
</evidence>
<evidence type="ECO:0000256" key="5">
    <source>
        <dbReference type="ARBA" id="ARBA00005072"/>
    </source>
</evidence>
<keyword evidence="11 17" id="KW-0100">Branched-chain amino acid biosynthesis</keyword>
<dbReference type="GO" id="GO:0052654">
    <property type="term" value="F:L-leucine-2-oxoglutarate transaminase activity"/>
    <property type="evidence" value="ECO:0007669"/>
    <property type="project" value="RHEA"/>
</dbReference>
<dbReference type="Proteomes" id="UP000366051">
    <property type="component" value="Chromosome"/>
</dbReference>
<dbReference type="RefSeq" id="WP_153723985.1">
    <property type="nucleotide sequence ID" value="NZ_CP045875.1"/>
</dbReference>
<comment type="pathway">
    <text evidence="4 17">Amino-acid biosynthesis; L-valine biosynthesis; L-valine from pyruvate: step 4/4.</text>
</comment>
<dbReference type="PANTHER" id="PTHR42743:SF11">
    <property type="entry name" value="AMINODEOXYCHORISMATE LYASE"/>
    <property type="match status" value="1"/>
</dbReference>
<evidence type="ECO:0000313" key="18">
    <source>
        <dbReference type="EMBL" id="QGG46407.1"/>
    </source>
</evidence>
<comment type="pathway">
    <text evidence="5 17">Amino-acid biosynthesis; L-leucine biosynthesis; L-leucine from 3-methyl-2-oxobutanoate: step 4/4.</text>
</comment>